<dbReference type="PROSITE" id="PS00455">
    <property type="entry name" value="AMP_BINDING"/>
    <property type="match status" value="1"/>
</dbReference>
<keyword evidence="6" id="KW-1185">Reference proteome</keyword>
<evidence type="ECO:0000313" key="5">
    <source>
        <dbReference type="EMBL" id="NMO03224.1"/>
    </source>
</evidence>
<dbReference type="Pfam" id="PF00501">
    <property type="entry name" value="AMP-binding"/>
    <property type="match status" value="1"/>
</dbReference>
<accession>A0A848KWM3</accession>
<dbReference type="InterPro" id="IPR020845">
    <property type="entry name" value="AMP-binding_CS"/>
</dbReference>
<dbReference type="InterPro" id="IPR042099">
    <property type="entry name" value="ANL_N_sf"/>
</dbReference>
<dbReference type="FunFam" id="3.30.300.30:FF:000008">
    <property type="entry name" value="2,3-dihydroxybenzoate-AMP ligase"/>
    <property type="match status" value="1"/>
</dbReference>
<evidence type="ECO:0000259" key="3">
    <source>
        <dbReference type="Pfam" id="PF00501"/>
    </source>
</evidence>
<dbReference type="Proteomes" id="UP000550729">
    <property type="component" value="Unassembled WGS sequence"/>
</dbReference>
<reference evidence="5 6" key="1">
    <citation type="submission" date="2020-04" db="EMBL/GenBank/DDBJ databases">
        <title>Gordonia sp. nov. TBRC 11910.</title>
        <authorList>
            <person name="Suriyachadkun C."/>
        </authorList>
    </citation>
    <scope>NUCLEOTIDE SEQUENCE [LARGE SCALE GENOMIC DNA]</scope>
    <source>
        <strain evidence="5 6">TBRC 11910</strain>
    </source>
</reference>
<dbReference type="GO" id="GO:0006631">
    <property type="term" value="P:fatty acid metabolic process"/>
    <property type="evidence" value="ECO:0007669"/>
    <property type="project" value="TreeGrafter"/>
</dbReference>
<dbReference type="Gene3D" id="3.40.50.12780">
    <property type="entry name" value="N-terminal domain of ligase-like"/>
    <property type="match status" value="1"/>
</dbReference>
<dbReference type="SUPFAM" id="SSF56801">
    <property type="entry name" value="Acetyl-CoA synthetase-like"/>
    <property type="match status" value="1"/>
</dbReference>
<evidence type="ECO:0000313" key="6">
    <source>
        <dbReference type="Proteomes" id="UP000550729"/>
    </source>
</evidence>
<name>A0A848KWM3_9ACTN</name>
<sequence length="524" mass="57107">MGTTLNWITDSVAGQVPVASPEQPALAFEDQAPISYGELRTAEFRYATALQNAGVNRGDRVAILMRNCIEYAELFFAISRVGATAVRLNWRLTGEELRFLLDDSGSSLLILDAEFAERIDTVRDVLPAIHTYVARPAGGDVPTWAQSFDSFAQVDSIGTFPELDADDPVTIMYTSGTTGLPKGAVLTHGNLLWLASIQALMWKLDSTSVAQTSGPMFHAAALEICVLPAMLMHGTGIFLGSGGFTLDRHLEIGRKQGATLAFVYSHMLYELMRRDDLKEVVAPTLHQLVAGGDTVLPWIYDELEERLPGVLLDQTYGLTEGGMVCCLLKHSHARGHETSVGRPNPLGELEIRRPDGELVEIGEVGEIFTRNPGVSVGYWNRPEANAETFVEGWCRTGDLGRFDADGFMTLAGRAKDMVRSGGENIYPAEIEKVLAGHESVEDVAVVGVPDEKFVEVGAAILVASGEASIDVEAIRRYLADRLAKFKIPKYFVIVPELPRNASGKVLKHVLRAEYSVLGSDSTKR</sequence>
<dbReference type="AlphaFoldDB" id="A0A848KWM3"/>
<feature type="domain" description="AMP-binding enzyme C-terminal" evidence="4">
    <location>
        <begin position="429"/>
        <end position="504"/>
    </location>
</feature>
<evidence type="ECO:0000259" key="4">
    <source>
        <dbReference type="Pfam" id="PF13193"/>
    </source>
</evidence>
<evidence type="ECO:0000256" key="1">
    <source>
        <dbReference type="ARBA" id="ARBA00006432"/>
    </source>
</evidence>
<keyword evidence="2 5" id="KW-0436">Ligase</keyword>
<dbReference type="Gene3D" id="3.30.300.30">
    <property type="match status" value="1"/>
</dbReference>
<dbReference type="RefSeq" id="WP_170195733.1">
    <property type="nucleotide sequence ID" value="NZ_JABBNB010000021.1"/>
</dbReference>
<dbReference type="EMBL" id="JABBNB010000021">
    <property type="protein sequence ID" value="NMO03224.1"/>
    <property type="molecule type" value="Genomic_DNA"/>
</dbReference>
<dbReference type="PANTHER" id="PTHR43201">
    <property type="entry name" value="ACYL-COA SYNTHETASE"/>
    <property type="match status" value="1"/>
</dbReference>
<organism evidence="5 6">
    <name type="scientific">Gordonia asplenii</name>
    <dbReference type="NCBI Taxonomy" id="2725283"/>
    <lineage>
        <taxon>Bacteria</taxon>
        <taxon>Bacillati</taxon>
        <taxon>Actinomycetota</taxon>
        <taxon>Actinomycetes</taxon>
        <taxon>Mycobacteriales</taxon>
        <taxon>Gordoniaceae</taxon>
        <taxon>Gordonia</taxon>
    </lineage>
</organism>
<dbReference type="InterPro" id="IPR045851">
    <property type="entry name" value="AMP-bd_C_sf"/>
</dbReference>
<dbReference type="InterPro" id="IPR025110">
    <property type="entry name" value="AMP-bd_C"/>
</dbReference>
<protein>
    <submittedName>
        <fullName evidence="5">Acyl--CoA ligase</fullName>
    </submittedName>
</protein>
<dbReference type="GO" id="GO:0031956">
    <property type="term" value="F:medium-chain fatty acid-CoA ligase activity"/>
    <property type="evidence" value="ECO:0007669"/>
    <property type="project" value="TreeGrafter"/>
</dbReference>
<comment type="similarity">
    <text evidence="1">Belongs to the ATP-dependent AMP-binding enzyme family.</text>
</comment>
<dbReference type="PANTHER" id="PTHR43201:SF5">
    <property type="entry name" value="MEDIUM-CHAIN ACYL-COA LIGASE ACSF2, MITOCHONDRIAL"/>
    <property type="match status" value="1"/>
</dbReference>
<proteinExistence type="inferred from homology"/>
<evidence type="ECO:0000256" key="2">
    <source>
        <dbReference type="ARBA" id="ARBA00022598"/>
    </source>
</evidence>
<feature type="domain" description="AMP-dependent synthetase/ligase" evidence="3">
    <location>
        <begin position="20"/>
        <end position="379"/>
    </location>
</feature>
<comment type="caution">
    <text evidence="5">The sequence shown here is derived from an EMBL/GenBank/DDBJ whole genome shotgun (WGS) entry which is preliminary data.</text>
</comment>
<dbReference type="InterPro" id="IPR000873">
    <property type="entry name" value="AMP-dep_synth/lig_dom"/>
</dbReference>
<gene>
    <name evidence="5" type="ORF">HH308_18580</name>
</gene>
<dbReference type="Pfam" id="PF13193">
    <property type="entry name" value="AMP-binding_C"/>
    <property type="match status" value="1"/>
</dbReference>